<keyword evidence="1" id="KW-0812">Transmembrane</keyword>
<dbReference type="Pfam" id="PF13576">
    <property type="entry name" value="Pentapeptide_3"/>
    <property type="match status" value="1"/>
</dbReference>
<evidence type="ECO:0000313" key="2">
    <source>
        <dbReference type="EMBL" id="QOY52297.1"/>
    </source>
</evidence>
<dbReference type="EMBL" id="CP054492">
    <property type="protein sequence ID" value="QOY52297.1"/>
    <property type="molecule type" value="Genomic_DNA"/>
</dbReference>
<organism evidence="2 3">
    <name type="scientific">Candidatus Sulfurimonas baltica</name>
    <dbReference type="NCBI Taxonomy" id="2740404"/>
    <lineage>
        <taxon>Bacteria</taxon>
        <taxon>Pseudomonadati</taxon>
        <taxon>Campylobacterota</taxon>
        <taxon>Epsilonproteobacteria</taxon>
        <taxon>Campylobacterales</taxon>
        <taxon>Sulfurimonadaceae</taxon>
        <taxon>Sulfurimonas</taxon>
    </lineage>
</organism>
<proteinExistence type="predicted"/>
<keyword evidence="1" id="KW-1133">Transmembrane helix</keyword>
<evidence type="ECO:0000313" key="3">
    <source>
        <dbReference type="Proteomes" id="UP000593994"/>
    </source>
</evidence>
<dbReference type="Gene3D" id="2.160.20.80">
    <property type="entry name" value="E3 ubiquitin-protein ligase SopA"/>
    <property type="match status" value="1"/>
</dbReference>
<accession>A0A7S7LVX5</accession>
<reference evidence="2 3" key="1">
    <citation type="submission" date="2020-05" db="EMBL/GenBank/DDBJ databases">
        <title>Sulfurimonas marisnigri, sp. nov., and Sulfurimonas baltica, sp. nov., manganese oxide reducing chemolithoautotrophs of the class Epsilonproteobacteria isolated from the pelagic redoxclines of the Black and Baltic Seas and emended description of the genus Sulfurimonas.</title>
        <authorList>
            <person name="Henkel J.V."/>
            <person name="Laudan C."/>
            <person name="Werner J."/>
            <person name="Neu T."/>
            <person name="Plewe S."/>
            <person name="Sproer C."/>
            <person name="Bunk B."/>
            <person name="Schulz-Vogt H.N."/>
        </authorList>
    </citation>
    <scope>NUCLEOTIDE SEQUENCE [LARGE SCALE GENOMIC DNA]</scope>
    <source>
        <strain evidence="2 3">GD2</strain>
    </source>
</reference>
<feature type="transmembrane region" description="Helical" evidence="1">
    <location>
        <begin position="362"/>
        <end position="390"/>
    </location>
</feature>
<feature type="transmembrane region" description="Helical" evidence="1">
    <location>
        <begin position="413"/>
        <end position="432"/>
    </location>
</feature>
<protein>
    <submittedName>
        <fullName evidence="2">Pentapeptide repeat-containing protein</fullName>
    </submittedName>
</protein>
<dbReference type="Proteomes" id="UP000593994">
    <property type="component" value="Chromosome"/>
</dbReference>
<keyword evidence="1" id="KW-0472">Membrane</keyword>
<name>A0A7S7LVX5_9BACT</name>
<dbReference type="KEGG" id="sbal:HUE88_00965"/>
<gene>
    <name evidence="2" type="ORF">HUE88_00965</name>
</gene>
<dbReference type="RefSeq" id="WP_194370203.1">
    <property type="nucleotide sequence ID" value="NZ_CP054492.1"/>
</dbReference>
<dbReference type="AlphaFoldDB" id="A0A7S7LVX5"/>
<keyword evidence="3" id="KW-1185">Reference proteome</keyword>
<evidence type="ECO:0000256" key="1">
    <source>
        <dbReference type="SAM" id="Phobius"/>
    </source>
</evidence>
<dbReference type="InterPro" id="IPR001646">
    <property type="entry name" value="5peptide_repeat"/>
</dbReference>
<sequence>MESKKYTCSICKDELDENNFDIEQNKCILHCEKTDKNGWYSINSHDKEWTEKLNTFWLYIQQQLDNIYQDNLLDYYDTTSEYQYTDVIFPKFEKEYEYNHYASNEPDMGTNFFSFGVFENQNEQPSQEVNQIFNKLSITFKGCTFLDEANFKKYYRKSPLTFNECKFEKTLLLGKTQKSQLSFYDCDFNNKDLDISESIFEDVLIMKNCKNINLFDISNSTLNGFSNFMNSNFIKADFTGTLFGDSVVFIETTFQQDIDFKYTTFNKLALFRDSVFSDTLNLRDTIFKDEVNFLGMKANMANRETARLIKSSFEQQKNLIESNKYHALELREKSKELSLLKNLPEWILFKAHWISSNHSQSYILALFWIIVISILGIENNVICSLFSFIYSDDKLNDIAMSIHSILSVKSDSFSMYQLFLKISMAYLVYQFLVSVRQNTRRK</sequence>